<dbReference type="Proteomes" id="UP000249633">
    <property type="component" value="Unassembled WGS sequence"/>
</dbReference>
<dbReference type="Gene3D" id="3.40.50.1820">
    <property type="entry name" value="alpha/beta hydrolase"/>
    <property type="match status" value="1"/>
</dbReference>
<evidence type="ECO:0000259" key="2">
    <source>
        <dbReference type="Pfam" id="PF04775"/>
    </source>
</evidence>
<dbReference type="PANTHER" id="PTHR10824:SF4">
    <property type="entry name" value="ACYL-COENZYME A THIOESTERASE 1-LIKE"/>
    <property type="match status" value="1"/>
</dbReference>
<evidence type="ECO:0000259" key="3">
    <source>
        <dbReference type="Pfam" id="PF08840"/>
    </source>
</evidence>
<dbReference type="GO" id="GO:0006637">
    <property type="term" value="P:acyl-CoA metabolic process"/>
    <property type="evidence" value="ECO:0007669"/>
    <property type="project" value="TreeGrafter"/>
</dbReference>
<dbReference type="InterPro" id="IPR042490">
    <property type="entry name" value="Thio_Ohase/BAAT_N"/>
</dbReference>
<proteinExistence type="predicted"/>
<dbReference type="AlphaFoldDB" id="A0A2W5FXP3"/>
<dbReference type="InterPro" id="IPR006862">
    <property type="entry name" value="Thio_Ohase/aa_AcTrfase"/>
</dbReference>
<sequence>MGAADPRGQLPRPRPGAAAALGAPAGGQPSAAGIGGGLRTAAGRTQRRQRGPQPWCAGVAPPRSAHAAGSGRDGGGPGAGVGLGAGLRVARRRRFVASAVDSSSCARPQGERLGAWGIDTPGCLPMHIRQAARLLAGTALLSSLWAHAQTLEVTPGATVLAGDPVHLQVAGATPGARLTLRAERVMNGWSGPGRFQAEAVFVADAQGRIDPDVQAPASGSYQGVDARGLFWSMHPVPPAAPQALASGEVVLELLDGERRLARQSVTLLPKAADVTVSEPAAFPGARFALPGGKTRHPALIVLGGSEGGSAAARRLAPLLASHGFAVLGLPYYSPAGWGPQGPTPPELPALPASFVDIELSRLEQARDWLARQPDVDASRIGLYGVSKGAEFALAAASRMPWVKAVAAIVPSDVVWEGWGPAAPGADQRSSFAWRGKALPWVPYEGFMREFANATHGRPVVLRRPMEAGRAAHPERAAAARIEVEKIAAPVLLVGGGDDQMWDSAGMARAIAARRAAAGLATTALIYPEAGHGLADHGWNPTTTYKDSFFSLGGRPDVDARAQADAWPRLLAFLRESLH</sequence>
<dbReference type="GO" id="GO:0047617">
    <property type="term" value="F:fatty acyl-CoA hydrolase activity"/>
    <property type="evidence" value="ECO:0007669"/>
    <property type="project" value="TreeGrafter"/>
</dbReference>
<feature type="region of interest" description="Disordered" evidence="1">
    <location>
        <begin position="1"/>
        <end position="79"/>
    </location>
</feature>
<dbReference type="PANTHER" id="PTHR10824">
    <property type="entry name" value="ACYL-COENZYME A THIOESTERASE-RELATED"/>
    <property type="match status" value="1"/>
</dbReference>
<feature type="domain" description="BAAT/Acyl-CoA thioester hydrolase C-terminal" evidence="3">
    <location>
        <begin position="358"/>
        <end position="577"/>
    </location>
</feature>
<dbReference type="GO" id="GO:0006631">
    <property type="term" value="P:fatty acid metabolic process"/>
    <property type="evidence" value="ECO:0007669"/>
    <property type="project" value="TreeGrafter"/>
</dbReference>
<dbReference type="Pfam" id="PF04775">
    <property type="entry name" value="Bile_Hydr_Trans"/>
    <property type="match status" value="1"/>
</dbReference>
<organism evidence="4 5">
    <name type="scientific">Roseateles depolymerans</name>
    <dbReference type="NCBI Taxonomy" id="76731"/>
    <lineage>
        <taxon>Bacteria</taxon>
        <taxon>Pseudomonadati</taxon>
        <taxon>Pseudomonadota</taxon>
        <taxon>Betaproteobacteria</taxon>
        <taxon>Burkholderiales</taxon>
        <taxon>Sphaerotilaceae</taxon>
        <taxon>Roseateles</taxon>
    </lineage>
</organism>
<dbReference type="InterPro" id="IPR029058">
    <property type="entry name" value="AB_hydrolase_fold"/>
</dbReference>
<dbReference type="InterPro" id="IPR014940">
    <property type="entry name" value="BAAT_C"/>
</dbReference>
<name>A0A2W5FXP3_9BURK</name>
<comment type="caution">
    <text evidence="4">The sequence shown here is derived from an EMBL/GenBank/DDBJ whole genome shotgun (WGS) entry which is preliminary data.</text>
</comment>
<evidence type="ECO:0000313" key="4">
    <source>
        <dbReference type="EMBL" id="PZP35782.1"/>
    </source>
</evidence>
<protein>
    <recommendedName>
        <fullName evidence="6">Acyl-CoA thioester hydrolase</fullName>
    </recommendedName>
</protein>
<evidence type="ECO:0008006" key="6">
    <source>
        <dbReference type="Google" id="ProtNLM"/>
    </source>
</evidence>
<dbReference type="SUPFAM" id="SSF53474">
    <property type="entry name" value="alpha/beta-Hydrolases"/>
    <property type="match status" value="1"/>
</dbReference>
<accession>A0A2W5FXP3</accession>
<dbReference type="EMBL" id="QFOD01000002">
    <property type="protein sequence ID" value="PZP35782.1"/>
    <property type="molecule type" value="Genomic_DNA"/>
</dbReference>
<gene>
    <name evidence="4" type="ORF">DI603_03185</name>
</gene>
<feature type="domain" description="Acyl-CoA thioester hydrolase/bile acid-CoA amino acid N-acetyltransferase" evidence="2">
    <location>
        <begin position="163"/>
        <end position="241"/>
    </location>
</feature>
<reference evidence="4 5" key="1">
    <citation type="submission" date="2017-08" db="EMBL/GenBank/DDBJ databases">
        <title>Infants hospitalized years apart are colonized by the same room-sourced microbial strains.</title>
        <authorList>
            <person name="Brooks B."/>
            <person name="Olm M.R."/>
            <person name="Firek B.A."/>
            <person name="Baker R."/>
            <person name="Thomas B.C."/>
            <person name="Morowitz M.J."/>
            <person name="Banfield J.F."/>
        </authorList>
    </citation>
    <scope>NUCLEOTIDE SEQUENCE [LARGE SCALE GENOMIC DNA]</scope>
    <source>
        <strain evidence="4">S2_012_000_R2_81</strain>
    </source>
</reference>
<evidence type="ECO:0000313" key="5">
    <source>
        <dbReference type="Proteomes" id="UP000249633"/>
    </source>
</evidence>
<feature type="compositionally biased region" description="Low complexity" evidence="1">
    <location>
        <begin position="1"/>
        <end position="32"/>
    </location>
</feature>
<evidence type="ECO:0000256" key="1">
    <source>
        <dbReference type="SAM" id="MobiDB-lite"/>
    </source>
</evidence>
<dbReference type="Gene3D" id="2.60.40.2240">
    <property type="entry name" value="Acyl-CoA thioester hydrolase/BAAT N-terminal domain"/>
    <property type="match status" value="1"/>
</dbReference>
<dbReference type="Pfam" id="PF08840">
    <property type="entry name" value="BAAT_C"/>
    <property type="match status" value="1"/>
</dbReference>